<dbReference type="EMBL" id="JACHLE010000003">
    <property type="protein sequence ID" value="MBB4807273.1"/>
    <property type="molecule type" value="Genomic_DNA"/>
</dbReference>
<organism evidence="1 2">
    <name type="scientific">Chryseobacterium defluvii</name>
    <dbReference type="NCBI Taxonomy" id="160396"/>
    <lineage>
        <taxon>Bacteria</taxon>
        <taxon>Pseudomonadati</taxon>
        <taxon>Bacteroidota</taxon>
        <taxon>Flavobacteriia</taxon>
        <taxon>Flavobacteriales</taxon>
        <taxon>Weeksellaceae</taxon>
        <taxon>Chryseobacterium group</taxon>
        <taxon>Chryseobacterium</taxon>
    </lineage>
</organism>
<sequence length="53" mass="6416">MNFKIVPHFEEVFPEENKENPLFYLLKIPKELLLKSIGFCNTYPLPTYNNFFF</sequence>
<accession>A0A840KIF8</accession>
<evidence type="ECO:0000313" key="1">
    <source>
        <dbReference type="EMBL" id="MBB4807273.1"/>
    </source>
</evidence>
<dbReference type="Proteomes" id="UP000592180">
    <property type="component" value="Unassembled WGS sequence"/>
</dbReference>
<proteinExistence type="predicted"/>
<name>A0A840KIF8_9FLAO</name>
<protein>
    <submittedName>
        <fullName evidence="1">Uncharacterized protein</fullName>
    </submittedName>
</protein>
<evidence type="ECO:0000313" key="2">
    <source>
        <dbReference type="Proteomes" id="UP000592180"/>
    </source>
</evidence>
<comment type="caution">
    <text evidence="1">The sequence shown here is derived from an EMBL/GenBank/DDBJ whole genome shotgun (WGS) entry which is preliminary data.</text>
</comment>
<dbReference type="AlphaFoldDB" id="A0A840KIF8"/>
<gene>
    <name evidence="1" type="ORF">HNP38_002577</name>
</gene>
<reference evidence="1 2" key="1">
    <citation type="submission" date="2020-08" db="EMBL/GenBank/DDBJ databases">
        <title>Functional genomics of gut bacteria from endangered species of beetles.</title>
        <authorList>
            <person name="Carlos-Shanley C."/>
        </authorList>
    </citation>
    <scope>NUCLEOTIDE SEQUENCE [LARGE SCALE GENOMIC DNA]</scope>
    <source>
        <strain evidence="1 2">S00151</strain>
    </source>
</reference>
<keyword evidence="2" id="KW-1185">Reference proteome</keyword>